<organism evidence="1">
    <name type="scientific">Anopheles triannulatus</name>
    <dbReference type="NCBI Taxonomy" id="58253"/>
    <lineage>
        <taxon>Eukaryota</taxon>
        <taxon>Metazoa</taxon>
        <taxon>Ecdysozoa</taxon>
        <taxon>Arthropoda</taxon>
        <taxon>Hexapoda</taxon>
        <taxon>Insecta</taxon>
        <taxon>Pterygota</taxon>
        <taxon>Neoptera</taxon>
        <taxon>Endopterygota</taxon>
        <taxon>Diptera</taxon>
        <taxon>Nematocera</taxon>
        <taxon>Culicoidea</taxon>
        <taxon>Culicidae</taxon>
        <taxon>Anophelinae</taxon>
        <taxon>Anopheles</taxon>
    </lineage>
</organism>
<dbReference type="AlphaFoldDB" id="A0A2M4B4R3"/>
<accession>A0A2M4B4R3</accession>
<dbReference type="EMBL" id="GGFK01014726">
    <property type="protein sequence ID" value="MBW48047.1"/>
    <property type="molecule type" value="Transcribed_RNA"/>
</dbReference>
<evidence type="ECO:0000313" key="1">
    <source>
        <dbReference type="EMBL" id="MBW48047.1"/>
    </source>
</evidence>
<reference evidence="1" key="1">
    <citation type="submission" date="2018-01" db="EMBL/GenBank/DDBJ databases">
        <title>An insight into the sialome of Amazonian anophelines.</title>
        <authorList>
            <person name="Ribeiro J.M."/>
            <person name="Scarpassa V."/>
            <person name="Calvo E."/>
        </authorList>
    </citation>
    <scope>NUCLEOTIDE SEQUENCE</scope>
    <source>
        <tissue evidence="1">Salivary glands</tissue>
    </source>
</reference>
<proteinExistence type="predicted"/>
<protein>
    <submittedName>
        <fullName evidence="1">Putative secreted protein</fullName>
    </submittedName>
</protein>
<sequence length="67" mass="7478">MVVRVLRIAICIVKVRGAARSITVQATRQSEPCRTGTKIEGTTRYHIGRFKRNGRRFGSTAGMVTRT</sequence>
<name>A0A2M4B4R3_9DIPT</name>